<evidence type="ECO:0000313" key="2">
    <source>
        <dbReference type="EMBL" id="CAI2363118.1"/>
    </source>
</evidence>
<organism evidence="2 3">
    <name type="scientific">Euplotes crassus</name>
    <dbReference type="NCBI Taxonomy" id="5936"/>
    <lineage>
        <taxon>Eukaryota</taxon>
        <taxon>Sar</taxon>
        <taxon>Alveolata</taxon>
        <taxon>Ciliophora</taxon>
        <taxon>Intramacronucleata</taxon>
        <taxon>Spirotrichea</taxon>
        <taxon>Hypotrichia</taxon>
        <taxon>Euplotida</taxon>
        <taxon>Euplotidae</taxon>
        <taxon>Moneuplotes</taxon>
    </lineage>
</organism>
<reference evidence="2" key="1">
    <citation type="submission" date="2023-07" db="EMBL/GenBank/DDBJ databases">
        <authorList>
            <consortium name="AG Swart"/>
            <person name="Singh M."/>
            <person name="Singh A."/>
            <person name="Seah K."/>
            <person name="Emmerich C."/>
        </authorList>
    </citation>
    <scope>NUCLEOTIDE SEQUENCE</scope>
    <source>
        <strain evidence="2">DP1</strain>
    </source>
</reference>
<gene>
    <name evidence="2" type="ORF">ECRASSUSDP1_LOCUS4448</name>
</gene>
<keyword evidence="3" id="KW-1185">Reference proteome</keyword>
<evidence type="ECO:0000256" key="1">
    <source>
        <dbReference type="SAM" id="MobiDB-lite"/>
    </source>
</evidence>
<feature type="region of interest" description="Disordered" evidence="1">
    <location>
        <begin position="44"/>
        <end position="79"/>
    </location>
</feature>
<feature type="compositionally biased region" description="Polar residues" evidence="1">
    <location>
        <begin position="59"/>
        <end position="79"/>
    </location>
</feature>
<name>A0AAD1X4V4_EUPCR</name>
<comment type="caution">
    <text evidence="2">The sequence shown here is derived from an EMBL/GenBank/DDBJ whole genome shotgun (WGS) entry which is preliminary data.</text>
</comment>
<sequence>MMFKRINPKYIERNIEYSKVCYAPDNPLKCEFLRSKRSYDHSLLKKVPQKPLKSKQVTKNHLSSTNFTPKSTLYNRSQKSSLNSDLEQIDFYPTNTKELHSNSHFQTKIQPLKMTNAHRSSTRNFIKYNFANLFKGIKKRIYNRSKFRKQQIERRKSQFASQESLENQQLLQTQNINEEQKFHNCSGDSTTHGRLFHISSQKSLSNCCSKEDTKNASELCETSTDNIEQTRLLTQRIKNRRKTILINHQNKSSVVYEDQKSNPQHSHKISNNFVSNRSSCSGSIRLHSSQKSSLKDLNTDFKKPKNSKILTKKCHKSKRFVKNKKSAHFPLSKRMAMKRRVVFSQIQECDMHIKDSTYSY</sequence>
<dbReference type="Proteomes" id="UP001295684">
    <property type="component" value="Unassembled WGS sequence"/>
</dbReference>
<proteinExistence type="predicted"/>
<protein>
    <submittedName>
        <fullName evidence="2">Uncharacterized protein</fullName>
    </submittedName>
</protein>
<dbReference type="EMBL" id="CAMPGE010004268">
    <property type="protein sequence ID" value="CAI2363118.1"/>
    <property type="molecule type" value="Genomic_DNA"/>
</dbReference>
<accession>A0AAD1X4V4</accession>
<evidence type="ECO:0000313" key="3">
    <source>
        <dbReference type="Proteomes" id="UP001295684"/>
    </source>
</evidence>
<dbReference type="AlphaFoldDB" id="A0AAD1X4V4"/>